<dbReference type="InterPro" id="IPR014721">
    <property type="entry name" value="Ribsml_uS5_D2-typ_fold_subgr"/>
</dbReference>
<proteinExistence type="inferred from homology"/>
<dbReference type="NCBIfam" id="TIGR00188">
    <property type="entry name" value="rnpA"/>
    <property type="match status" value="1"/>
</dbReference>
<sequence length="124" mass="14292">MRKSYRVKKEAEFQTVFTKGKSCANRQFVVYMLEKPGQIHFRVGISVGKKIGNAVARNWVKRRIRQTLTDLKPQLKQDCDFLVIARPTVAWMSTAEVKKHLSHVLRLAKVLPANNKAKSEELQK</sequence>
<name>A0A0R1ZDK2_9LACO</name>
<dbReference type="GO" id="GO:0000049">
    <property type="term" value="F:tRNA binding"/>
    <property type="evidence" value="ECO:0007669"/>
    <property type="project" value="UniProtKB-UniRule"/>
</dbReference>
<keyword evidence="5 7" id="KW-0378">Hydrolase</keyword>
<dbReference type="EMBL" id="AYYZ01000012">
    <property type="protein sequence ID" value="KRM52896.1"/>
    <property type="molecule type" value="Genomic_DNA"/>
</dbReference>
<evidence type="ECO:0000256" key="4">
    <source>
        <dbReference type="ARBA" id="ARBA00022759"/>
    </source>
</evidence>
<evidence type="ECO:0000256" key="8">
    <source>
        <dbReference type="NCBIfam" id="TIGR00188"/>
    </source>
</evidence>
<comment type="catalytic activity">
    <reaction evidence="7">
        <text>Endonucleolytic cleavage of RNA, removing 5'-extranucleotides from tRNA precursor.</text>
        <dbReference type="EC" id="3.1.26.5"/>
    </reaction>
</comment>
<dbReference type="HAMAP" id="MF_00227">
    <property type="entry name" value="RNase_P"/>
    <property type="match status" value="1"/>
</dbReference>
<keyword evidence="6 7" id="KW-0694">RNA-binding</keyword>
<dbReference type="PANTHER" id="PTHR33992">
    <property type="entry name" value="RIBONUCLEASE P PROTEIN COMPONENT"/>
    <property type="match status" value="1"/>
</dbReference>
<organism evidence="9 10">
    <name type="scientific">Ligilactobacillus araffinosus DSM 20653</name>
    <dbReference type="NCBI Taxonomy" id="1423820"/>
    <lineage>
        <taxon>Bacteria</taxon>
        <taxon>Bacillati</taxon>
        <taxon>Bacillota</taxon>
        <taxon>Bacilli</taxon>
        <taxon>Lactobacillales</taxon>
        <taxon>Lactobacillaceae</taxon>
        <taxon>Ligilactobacillus</taxon>
    </lineage>
</organism>
<dbReference type="InterPro" id="IPR000100">
    <property type="entry name" value="RNase_P"/>
</dbReference>
<dbReference type="GeneID" id="29934208"/>
<comment type="subunit">
    <text evidence="7">Consists of a catalytic RNA component (M1 or rnpB) and a protein subunit.</text>
</comment>
<evidence type="ECO:0000256" key="6">
    <source>
        <dbReference type="ARBA" id="ARBA00022884"/>
    </source>
</evidence>
<dbReference type="RefSeq" id="WP_057827208.1">
    <property type="nucleotide sequence ID" value="NZ_AYYZ01000012.1"/>
</dbReference>
<gene>
    <name evidence="7" type="primary">rnpA</name>
    <name evidence="9" type="ORF">FC64_GL000173</name>
</gene>
<dbReference type="PANTHER" id="PTHR33992:SF1">
    <property type="entry name" value="RIBONUCLEASE P PROTEIN COMPONENT"/>
    <property type="match status" value="1"/>
</dbReference>
<evidence type="ECO:0000313" key="9">
    <source>
        <dbReference type="EMBL" id="KRM52896.1"/>
    </source>
</evidence>
<comment type="caution">
    <text evidence="9">The sequence shown here is derived from an EMBL/GenBank/DDBJ whole genome shotgun (WGS) entry which is preliminary data.</text>
</comment>
<evidence type="ECO:0000256" key="2">
    <source>
        <dbReference type="ARBA" id="ARBA00022694"/>
    </source>
</evidence>
<dbReference type="AlphaFoldDB" id="A0A0R1ZDK2"/>
<evidence type="ECO:0000313" key="10">
    <source>
        <dbReference type="Proteomes" id="UP000051291"/>
    </source>
</evidence>
<evidence type="ECO:0000256" key="3">
    <source>
        <dbReference type="ARBA" id="ARBA00022722"/>
    </source>
</evidence>
<dbReference type="EC" id="3.1.26.5" evidence="7 8"/>
<dbReference type="PATRIC" id="fig|1423820.4.peg.176"/>
<protein>
    <recommendedName>
        <fullName evidence="7 8">Ribonuclease P protein component</fullName>
        <shortName evidence="7">RNase P protein</shortName>
        <shortName evidence="7">RNaseP protein</shortName>
        <ecNumber evidence="7 8">3.1.26.5</ecNumber>
    </recommendedName>
    <alternativeName>
        <fullName evidence="7">Protein C5</fullName>
    </alternativeName>
</protein>
<keyword evidence="2 7" id="KW-0819">tRNA processing</keyword>
<dbReference type="GO" id="GO:0004526">
    <property type="term" value="F:ribonuclease P activity"/>
    <property type="evidence" value="ECO:0007669"/>
    <property type="project" value="UniProtKB-UniRule"/>
</dbReference>
<keyword evidence="10" id="KW-1185">Reference proteome</keyword>
<dbReference type="Pfam" id="PF00825">
    <property type="entry name" value="Ribonuclease_P"/>
    <property type="match status" value="1"/>
</dbReference>
<evidence type="ECO:0000256" key="7">
    <source>
        <dbReference type="HAMAP-Rule" id="MF_00227"/>
    </source>
</evidence>
<dbReference type="GO" id="GO:0042781">
    <property type="term" value="F:3'-tRNA processing endoribonuclease activity"/>
    <property type="evidence" value="ECO:0007669"/>
    <property type="project" value="TreeGrafter"/>
</dbReference>
<accession>A0A0R1ZDK2</accession>
<dbReference type="SUPFAM" id="SSF54211">
    <property type="entry name" value="Ribosomal protein S5 domain 2-like"/>
    <property type="match status" value="1"/>
</dbReference>
<keyword evidence="4 7" id="KW-0255">Endonuclease</keyword>
<evidence type="ECO:0000256" key="5">
    <source>
        <dbReference type="ARBA" id="ARBA00022801"/>
    </source>
</evidence>
<comment type="similarity">
    <text evidence="7">Belongs to the RnpA family.</text>
</comment>
<keyword evidence="3 7" id="KW-0540">Nuclease</keyword>
<dbReference type="GO" id="GO:0001682">
    <property type="term" value="P:tRNA 5'-leader removal"/>
    <property type="evidence" value="ECO:0007669"/>
    <property type="project" value="UniProtKB-UniRule"/>
</dbReference>
<evidence type="ECO:0000256" key="1">
    <source>
        <dbReference type="ARBA" id="ARBA00002663"/>
    </source>
</evidence>
<comment type="function">
    <text evidence="1 7">RNaseP catalyzes the removal of the 5'-leader sequence from pre-tRNA to produce the mature 5'-terminus. It can also cleave other RNA substrates such as 4.5S RNA. The protein component plays an auxiliary but essential role in vivo by binding to the 5'-leader sequence and broadening the substrate specificity of the ribozyme.</text>
</comment>
<dbReference type="Gene3D" id="3.30.230.10">
    <property type="match status" value="1"/>
</dbReference>
<dbReference type="Proteomes" id="UP000051291">
    <property type="component" value="Unassembled WGS sequence"/>
</dbReference>
<reference evidence="9 10" key="1">
    <citation type="journal article" date="2015" name="Genome Announc.">
        <title>Expanding the biotechnology potential of lactobacilli through comparative genomics of 213 strains and associated genera.</title>
        <authorList>
            <person name="Sun Z."/>
            <person name="Harris H.M."/>
            <person name="McCann A."/>
            <person name="Guo C."/>
            <person name="Argimon S."/>
            <person name="Zhang W."/>
            <person name="Yang X."/>
            <person name="Jeffery I.B."/>
            <person name="Cooney J.C."/>
            <person name="Kagawa T.F."/>
            <person name="Liu W."/>
            <person name="Song Y."/>
            <person name="Salvetti E."/>
            <person name="Wrobel A."/>
            <person name="Rasinkangas P."/>
            <person name="Parkhill J."/>
            <person name="Rea M.C."/>
            <person name="O'Sullivan O."/>
            <person name="Ritari J."/>
            <person name="Douillard F.P."/>
            <person name="Paul Ross R."/>
            <person name="Yang R."/>
            <person name="Briner A.E."/>
            <person name="Felis G.E."/>
            <person name="de Vos W.M."/>
            <person name="Barrangou R."/>
            <person name="Klaenhammer T.R."/>
            <person name="Caufield P.W."/>
            <person name="Cui Y."/>
            <person name="Zhang H."/>
            <person name="O'Toole P.W."/>
        </authorList>
    </citation>
    <scope>NUCLEOTIDE SEQUENCE [LARGE SCALE GENOMIC DNA]</scope>
    <source>
        <strain evidence="9 10">DSM 20653</strain>
    </source>
</reference>
<dbReference type="GO" id="GO:0030677">
    <property type="term" value="C:ribonuclease P complex"/>
    <property type="evidence" value="ECO:0007669"/>
    <property type="project" value="TreeGrafter"/>
</dbReference>
<dbReference type="STRING" id="1423820.FC64_GL000173"/>
<dbReference type="InterPro" id="IPR020568">
    <property type="entry name" value="Ribosomal_Su5_D2-typ_SF"/>
</dbReference>
<dbReference type="FunFam" id="3.30.230.10:FF:000021">
    <property type="entry name" value="Ribonuclease P protein component"/>
    <property type="match status" value="1"/>
</dbReference>